<name>A0ABU3H5U5_9BACL</name>
<evidence type="ECO:0000313" key="3">
    <source>
        <dbReference type="Proteomes" id="UP001248709"/>
    </source>
</evidence>
<feature type="transmembrane region" description="Helical" evidence="1">
    <location>
        <begin position="137"/>
        <end position="156"/>
    </location>
</feature>
<comment type="caution">
    <text evidence="2">The sequence shown here is derived from an EMBL/GenBank/DDBJ whole genome shotgun (WGS) entry which is preliminary data.</text>
</comment>
<feature type="transmembrane region" description="Helical" evidence="1">
    <location>
        <begin position="6"/>
        <end position="25"/>
    </location>
</feature>
<keyword evidence="1" id="KW-1133">Transmembrane helix</keyword>
<organism evidence="2 3">
    <name type="scientific">Paenibacillus forsythiae</name>
    <dbReference type="NCBI Taxonomy" id="365616"/>
    <lineage>
        <taxon>Bacteria</taxon>
        <taxon>Bacillati</taxon>
        <taxon>Bacillota</taxon>
        <taxon>Bacilli</taxon>
        <taxon>Bacillales</taxon>
        <taxon>Paenibacillaceae</taxon>
        <taxon>Paenibacillus</taxon>
    </lineage>
</organism>
<accession>A0ABU3H5U5</accession>
<reference evidence="2 3" key="1">
    <citation type="submission" date="2023-07" db="EMBL/GenBank/DDBJ databases">
        <title>Genomic Encyclopedia of Type Strains, Phase IV (KMG-IV): sequencing the most valuable type-strain genomes for metagenomic binning, comparative biology and taxonomic classification.</title>
        <authorList>
            <person name="Goeker M."/>
        </authorList>
    </citation>
    <scope>NUCLEOTIDE SEQUENCE [LARGE SCALE GENOMIC DNA]</scope>
    <source>
        <strain evidence="2 3">T98</strain>
    </source>
</reference>
<keyword evidence="3" id="KW-1185">Reference proteome</keyword>
<dbReference type="EMBL" id="JAUSUY010000005">
    <property type="protein sequence ID" value="MDT3426081.1"/>
    <property type="molecule type" value="Genomic_DNA"/>
</dbReference>
<evidence type="ECO:0008006" key="4">
    <source>
        <dbReference type="Google" id="ProtNLM"/>
    </source>
</evidence>
<feature type="transmembrane region" description="Helical" evidence="1">
    <location>
        <begin position="87"/>
        <end position="110"/>
    </location>
</feature>
<keyword evidence="1" id="KW-0472">Membrane</keyword>
<keyword evidence="1" id="KW-0812">Transmembrane</keyword>
<sequence>MSVWWSASFIILCAIFIWAKHFLFIKKLTEICSTNIPTSVVKTNFRLLVLSYKITPVEELGLIESEIELLEEDSTFLEKFSDYSLKIFLGLSLTMMGGLATLNISAINLMKDKIPENELMKRTEEALDVFKVISQNYTLLFQFSAVLFAITTLYYLERHQRQKIIKKHLTAIKTLKKFQKED</sequence>
<dbReference type="Proteomes" id="UP001248709">
    <property type="component" value="Unassembled WGS sequence"/>
</dbReference>
<dbReference type="RefSeq" id="WP_025696682.1">
    <property type="nucleotide sequence ID" value="NZ_JAUSUY010000005.1"/>
</dbReference>
<protein>
    <recommendedName>
        <fullName evidence="4">MotA/TolQ/ExbB proton channel domain-containing protein</fullName>
    </recommendedName>
</protein>
<proteinExistence type="predicted"/>
<evidence type="ECO:0000313" key="2">
    <source>
        <dbReference type="EMBL" id="MDT3426081.1"/>
    </source>
</evidence>
<evidence type="ECO:0000256" key="1">
    <source>
        <dbReference type="SAM" id="Phobius"/>
    </source>
</evidence>
<gene>
    <name evidence="2" type="ORF">J2Z22_001601</name>
</gene>